<keyword evidence="13" id="KW-1185">Reference proteome</keyword>
<evidence type="ECO:0000256" key="9">
    <source>
        <dbReference type="PROSITE-ProRule" id="PRU00175"/>
    </source>
</evidence>
<evidence type="ECO:0000313" key="12">
    <source>
        <dbReference type="EMBL" id="KAL3726475.1"/>
    </source>
</evidence>
<evidence type="ECO:0000256" key="3">
    <source>
        <dbReference type="ARBA" id="ARBA00012483"/>
    </source>
</evidence>
<dbReference type="SUPFAM" id="SSF57850">
    <property type="entry name" value="RING/U-box"/>
    <property type="match status" value="1"/>
</dbReference>
<keyword evidence="5 9" id="KW-0863">Zinc-finger</keyword>
<name>A0ABD3JGL3_EUCGL</name>
<dbReference type="SMART" id="SM00184">
    <property type="entry name" value="RING"/>
    <property type="match status" value="1"/>
</dbReference>
<dbReference type="EC" id="2.3.2.27" evidence="3"/>
<dbReference type="InterPro" id="IPR013083">
    <property type="entry name" value="Znf_RING/FYVE/PHD"/>
</dbReference>
<comment type="pathway">
    <text evidence="2">Protein modification; protein ubiquitination.</text>
</comment>
<evidence type="ECO:0000256" key="4">
    <source>
        <dbReference type="ARBA" id="ARBA00022723"/>
    </source>
</evidence>
<dbReference type="PANTHER" id="PTHR14155:SF610">
    <property type="entry name" value="OS01G0755700 PROTEIN"/>
    <property type="match status" value="1"/>
</dbReference>
<dbReference type="AlphaFoldDB" id="A0ABD3JGL3"/>
<comment type="catalytic activity">
    <reaction evidence="1">
        <text>S-ubiquitinyl-[E2 ubiquitin-conjugating enzyme]-L-cysteine + [acceptor protein]-L-lysine = [E2 ubiquitin-conjugating enzyme]-L-cysteine + N(6)-ubiquitinyl-[acceptor protein]-L-lysine.</text>
        <dbReference type="EC" id="2.3.2.27"/>
    </reaction>
</comment>
<reference evidence="12 13" key="1">
    <citation type="submission" date="2024-11" db="EMBL/GenBank/DDBJ databases">
        <title>Chromosome-level genome assembly of Eucalyptus globulus Labill. provides insights into its genome evolution.</title>
        <authorList>
            <person name="Li X."/>
        </authorList>
    </citation>
    <scope>NUCLEOTIDE SEQUENCE [LARGE SCALE GENOMIC DNA]</scope>
    <source>
        <strain evidence="12">CL2024</strain>
        <tissue evidence="12">Fresh tender leaves</tissue>
    </source>
</reference>
<gene>
    <name evidence="12" type="ORF">ACJRO7_031382</name>
</gene>
<evidence type="ECO:0000313" key="13">
    <source>
        <dbReference type="Proteomes" id="UP001634007"/>
    </source>
</evidence>
<evidence type="ECO:0000256" key="1">
    <source>
        <dbReference type="ARBA" id="ARBA00000900"/>
    </source>
</evidence>
<dbReference type="Pfam" id="PF17123">
    <property type="entry name" value="zf-RING_11"/>
    <property type="match status" value="1"/>
</dbReference>
<feature type="domain" description="RING-type" evidence="11">
    <location>
        <begin position="58"/>
        <end position="99"/>
    </location>
</feature>
<organism evidence="12 13">
    <name type="scientific">Eucalyptus globulus</name>
    <name type="common">Tasmanian blue gum</name>
    <dbReference type="NCBI Taxonomy" id="34317"/>
    <lineage>
        <taxon>Eukaryota</taxon>
        <taxon>Viridiplantae</taxon>
        <taxon>Streptophyta</taxon>
        <taxon>Embryophyta</taxon>
        <taxon>Tracheophyta</taxon>
        <taxon>Spermatophyta</taxon>
        <taxon>Magnoliopsida</taxon>
        <taxon>eudicotyledons</taxon>
        <taxon>Gunneridae</taxon>
        <taxon>Pentapetalae</taxon>
        <taxon>rosids</taxon>
        <taxon>malvids</taxon>
        <taxon>Myrtales</taxon>
        <taxon>Myrtaceae</taxon>
        <taxon>Myrtoideae</taxon>
        <taxon>Eucalypteae</taxon>
        <taxon>Eucalyptus</taxon>
    </lineage>
</organism>
<dbReference type="GO" id="GO:0008270">
    <property type="term" value="F:zinc ion binding"/>
    <property type="evidence" value="ECO:0007669"/>
    <property type="project" value="UniProtKB-KW"/>
</dbReference>
<evidence type="ECO:0000256" key="5">
    <source>
        <dbReference type="ARBA" id="ARBA00022771"/>
    </source>
</evidence>
<dbReference type="PANTHER" id="PTHR14155">
    <property type="entry name" value="RING FINGER DOMAIN-CONTAINING"/>
    <property type="match status" value="1"/>
</dbReference>
<dbReference type="GO" id="GO:0061630">
    <property type="term" value="F:ubiquitin protein ligase activity"/>
    <property type="evidence" value="ECO:0007669"/>
    <property type="project" value="UniProtKB-EC"/>
</dbReference>
<proteinExistence type="inferred from homology"/>
<dbReference type="Gene3D" id="3.30.40.10">
    <property type="entry name" value="Zinc/RING finger domain, C3HC4 (zinc finger)"/>
    <property type="match status" value="1"/>
</dbReference>
<dbReference type="Proteomes" id="UP001634007">
    <property type="component" value="Unassembled WGS sequence"/>
</dbReference>
<dbReference type="InterPro" id="IPR053238">
    <property type="entry name" value="RING-H2_zinc_finger"/>
</dbReference>
<keyword evidence="7" id="KW-0862">Zinc</keyword>
<evidence type="ECO:0000256" key="2">
    <source>
        <dbReference type="ARBA" id="ARBA00004906"/>
    </source>
</evidence>
<comment type="similarity">
    <text evidence="8">Belongs to the RING-type zinc finger family. ATL subfamily.</text>
</comment>
<accession>A0ABD3JGL3</accession>
<evidence type="ECO:0000256" key="8">
    <source>
        <dbReference type="ARBA" id="ARBA00024209"/>
    </source>
</evidence>
<feature type="region of interest" description="Disordered" evidence="10">
    <location>
        <begin position="1"/>
        <end position="22"/>
    </location>
</feature>
<dbReference type="InterPro" id="IPR001841">
    <property type="entry name" value="Znf_RING"/>
</dbReference>
<sequence length="106" mass="12244">MRVRPRSVSERSPAGDETLGRTRRVMKELEEERKQILRDLFPSASYTSQNIGSISRDCAICLGEFLEDELCWVLPSCKHMFHSSCIDRRLMTRFSCPVCCDFVSHV</sequence>
<keyword evidence="4" id="KW-0479">Metal-binding</keyword>
<dbReference type="PROSITE" id="PS50089">
    <property type="entry name" value="ZF_RING_2"/>
    <property type="match status" value="1"/>
</dbReference>
<dbReference type="EMBL" id="JBJKBG010000008">
    <property type="protein sequence ID" value="KAL3726475.1"/>
    <property type="molecule type" value="Genomic_DNA"/>
</dbReference>
<evidence type="ECO:0000259" key="11">
    <source>
        <dbReference type="PROSITE" id="PS50089"/>
    </source>
</evidence>
<evidence type="ECO:0000256" key="7">
    <source>
        <dbReference type="ARBA" id="ARBA00022833"/>
    </source>
</evidence>
<keyword evidence="6" id="KW-0833">Ubl conjugation pathway</keyword>
<evidence type="ECO:0000256" key="6">
    <source>
        <dbReference type="ARBA" id="ARBA00022786"/>
    </source>
</evidence>
<evidence type="ECO:0000256" key="10">
    <source>
        <dbReference type="SAM" id="MobiDB-lite"/>
    </source>
</evidence>
<comment type="caution">
    <text evidence="12">The sequence shown here is derived from an EMBL/GenBank/DDBJ whole genome shotgun (WGS) entry which is preliminary data.</text>
</comment>
<protein>
    <recommendedName>
        <fullName evidence="3">RING-type E3 ubiquitin transferase</fullName>
        <ecNumber evidence="3">2.3.2.27</ecNumber>
    </recommendedName>
</protein>